<reference evidence="2" key="1">
    <citation type="submission" date="2020-02" db="EMBL/GenBank/DDBJ databases">
        <authorList>
            <person name="Meier V. D."/>
        </authorList>
    </citation>
    <scope>NUCLEOTIDE SEQUENCE</scope>
    <source>
        <strain evidence="2">AVDCRST_MAG64</strain>
    </source>
</reference>
<protein>
    <submittedName>
        <fullName evidence="2">Uncharacterized protein</fullName>
    </submittedName>
</protein>
<dbReference type="EMBL" id="CADCUQ010000021">
    <property type="protein sequence ID" value="CAA9372955.1"/>
    <property type="molecule type" value="Genomic_DNA"/>
</dbReference>
<name>A0A6J4N0P0_9BACT</name>
<feature type="compositionally biased region" description="Low complexity" evidence="1">
    <location>
        <begin position="24"/>
        <end position="48"/>
    </location>
</feature>
<evidence type="ECO:0000313" key="2">
    <source>
        <dbReference type="EMBL" id="CAA9372955.1"/>
    </source>
</evidence>
<feature type="non-terminal residue" evidence="2">
    <location>
        <position position="1"/>
    </location>
</feature>
<sequence length="48" mass="5282">CRSRSSPSSPRATTRATTWRRRPSPSSARATRTSNTSWWTAAARTTAS</sequence>
<proteinExistence type="predicted"/>
<dbReference type="AlphaFoldDB" id="A0A6J4N0P0"/>
<organism evidence="2">
    <name type="scientific">uncultured Phycisphaerae bacterium</name>
    <dbReference type="NCBI Taxonomy" id="904963"/>
    <lineage>
        <taxon>Bacteria</taxon>
        <taxon>Pseudomonadati</taxon>
        <taxon>Planctomycetota</taxon>
        <taxon>Phycisphaerae</taxon>
        <taxon>environmental samples</taxon>
    </lineage>
</organism>
<accession>A0A6J4N0P0</accession>
<gene>
    <name evidence="2" type="ORF">AVDCRST_MAG64-62</name>
</gene>
<feature type="compositionally biased region" description="Low complexity" evidence="1">
    <location>
        <begin position="1"/>
        <end position="17"/>
    </location>
</feature>
<feature type="non-terminal residue" evidence="2">
    <location>
        <position position="48"/>
    </location>
</feature>
<evidence type="ECO:0000256" key="1">
    <source>
        <dbReference type="SAM" id="MobiDB-lite"/>
    </source>
</evidence>
<feature type="region of interest" description="Disordered" evidence="1">
    <location>
        <begin position="1"/>
        <end position="48"/>
    </location>
</feature>